<evidence type="ECO:0000256" key="3">
    <source>
        <dbReference type="ARBA" id="ARBA00023163"/>
    </source>
</evidence>
<dbReference type="SMART" id="SM00267">
    <property type="entry name" value="GGDEF"/>
    <property type="match status" value="1"/>
</dbReference>
<dbReference type="NCBIfam" id="TIGR00254">
    <property type="entry name" value="GGDEF"/>
    <property type="match status" value="1"/>
</dbReference>
<dbReference type="Gene3D" id="3.30.70.270">
    <property type="match status" value="1"/>
</dbReference>
<protein>
    <submittedName>
        <fullName evidence="4">GGDEF domain-containing protein</fullName>
    </submittedName>
</protein>
<dbReference type="InterPro" id="IPR043128">
    <property type="entry name" value="Rev_trsase/Diguanyl_cyclase"/>
</dbReference>
<keyword evidence="1" id="KW-0805">Transcription regulation</keyword>
<evidence type="ECO:0000313" key="4">
    <source>
        <dbReference type="EMBL" id="RHE41491.1"/>
    </source>
</evidence>
<comment type="caution">
    <text evidence="4">The sequence shown here is derived from an EMBL/GenBank/DDBJ whole genome shotgun (WGS) entry which is preliminary data.</text>
</comment>
<dbReference type="Gene3D" id="3.40.50.2300">
    <property type="match status" value="2"/>
</dbReference>
<keyword evidence="2" id="KW-0238">DNA-binding</keyword>
<dbReference type="EMBL" id="QSKF01000002">
    <property type="protein sequence ID" value="RHE41491.1"/>
    <property type="molecule type" value="Genomic_DNA"/>
</dbReference>
<dbReference type="Pfam" id="PF00990">
    <property type="entry name" value="GGDEF"/>
    <property type="match status" value="1"/>
</dbReference>
<dbReference type="InterPro" id="IPR000160">
    <property type="entry name" value="GGDEF_dom"/>
</dbReference>
<accession>A0A414EEP0</accession>
<sequence>MKEHRRYNIGILIGGVHTYFPKEHILGIAEAAEELDANVCFFLGTQTKDFFEDMLGGTHKNSFDYQFNTIHDYSLIGGLDGLIINYGTLGLQLKNESAERFALKFNSIPTVFLTEIVHEPNCHSLICDNKQGIRLVMAHLIEKHHCSNILFVSGPAQNTDAKERKAAYFEMMERYHLPVSDKMIAQGDYSEFVDRQVNQLLDDNPNAEAIVFANDEMAFAGYRVCEKRGLKVGKDILITGFDDCERASGMDPALTTVVQDGVLMGRMAVYDLIYKLDGKDALSRRVPVSLCIRESCGCQEKNGKTPNTPLNFVDQIHKLNRTITNMKLELINFQRKSWFIPSLARNLNDCMDDEHAFLLEAMENMRELRTKCTYLFLLDEPVVYRKDDKWKCPENLRLAAYYKKEEVDAFHLYDRLPVSKEGGICQLMEDGERHQFMIFLLFSGERQYGLLACDIQQEEFPFFYVISLQIGLSLRYLEISKAEAARRREMTKDLEMIRERNRILGIMSANDELTGLLNLRGFTEEAKKFCHEEQGQRTYLICGDLDHLKEINDNWGHPAGNFALRSVAEILRGCIRSDDVLARVGGDEFLILLKCTEKGYQETFRKRVKDAYTYFNQKSDKPFLVEISLGIAEFCSGPQTDIQQVIATADQFLYEAKKHRRKSIRRP</sequence>
<dbReference type="SUPFAM" id="SSF55073">
    <property type="entry name" value="Nucleotide cyclase"/>
    <property type="match status" value="1"/>
</dbReference>
<reference evidence="4 5" key="1">
    <citation type="submission" date="2018-08" db="EMBL/GenBank/DDBJ databases">
        <title>A genome reference for cultivated species of the human gut microbiota.</title>
        <authorList>
            <person name="Zou Y."/>
            <person name="Xue W."/>
            <person name="Luo G."/>
        </authorList>
    </citation>
    <scope>NUCLEOTIDE SEQUENCE [LARGE SCALE GENOMIC DNA]</scope>
    <source>
        <strain evidence="4 5">AM28-23</strain>
    </source>
</reference>
<gene>
    <name evidence="4" type="ORF">DW740_04155</name>
</gene>
<evidence type="ECO:0000256" key="2">
    <source>
        <dbReference type="ARBA" id="ARBA00023125"/>
    </source>
</evidence>
<dbReference type="Proteomes" id="UP000283745">
    <property type="component" value="Unassembled WGS sequence"/>
</dbReference>
<evidence type="ECO:0000313" key="5">
    <source>
        <dbReference type="Proteomes" id="UP000283745"/>
    </source>
</evidence>
<dbReference type="InterPro" id="IPR029787">
    <property type="entry name" value="Nucleotide_cyclase"/>
</dbReference>
<dbReference type="PANTHER" id="PTHR30146:SF109">
    <property type="entry name" value="HTH-TYPE TRANSCRIPTIONAL REGULATOR GALS"/>
    <property type="match status" value="1"/>
</dbReference>
<dbReference type="GO" id="GO:0000976">
    <property type="term" value="F:transcription cis-regulatory region binding"/>
    <property type="evidence" value="ECO:0007669"/>
    <property type="project" value="TreeGrafter"/>
</dbReference>
<name>A0A414EEP0_9FIRM</name>
<dbReference type="CDD" id="cd06267">
    <property type="entry name" value="PBP1_LacI_sugar_binding-like"/>
    <property type="match status" value="1"/>
</dbReference>
<dbReference type="GO" id="GO:0003700">
    <property type="term" value="F:DNA-binding transcription factor activity"/>
    <property type="evidence" value="ECO:0007669"/>
    <property type="project" value="TreeGrafter"/>
</dbReference>
<dbReference type="PANTHER" id="PTHR30146">
    <property type="entry name" value="LACI-RELATED TRANSCRIPTIONAL REPRESSOR"/>
    <property type="match status" value="1"/>
</dbReference>
<dbReference type="AlphaFoldDB" id="A0A414EEP0"/>
<dbReference type="RefSeq" id="WP_118041089.1">
    <property type="nucleotide sequence ID" value="NZ_CABJFK010000002.1"/>
</dbReference>
<dbReference type="CDD" id="cd01949">
    <property type="entry name" value="GGDEF"/>
    <property type="match status" value="1"/>
</dbReference>
<dbReference type="Pfam" id="PF13377">
    <property type="entry name" value="Peripla_BP_3"/>
    <property type="match status" value="1"/>
</dbReference>
<dbReference type="InterPro" id="IPR028082">
    <property type="entry name" value="Peripla_BP_I"/>
</dbReference>
<dbReference type="PROSITE" id="PS50887">
    <property type="entry name" value="GGDEF"/>
    <property type="match status" value="1"/>
</dbReference>
<keyword evidence="3" id="KW-0804">Transcription</keyword>
<evidence type="ECO:0000256" key="1">
    <source>
        <dbReference type="ARBA" id="ARBA00023015"/>
    </source>
</evidence>
<dbReference type="InterPro" id="IPR046335">
    <property type="entry name" value="LacI/GalR-like_sensor"/>
</dbReference>
<organism evidence="4 5">
    <name type="scientific">Blautia obeum</name>
    <dbReference type="NCBI Taxonomy" id="40520"/>
    <lineage>
        <taxon>Bacteria</taxon>
        <taxon>Bacillati</taxon>
        <taxon>Bacillota</taxon>
        <taxon>Clostridia</taxon>
        <taxon>Lachnospirales</taxon>
        <taxon>Lachnospiraceae</taxon>
        <taxon>Blautia</taxon>
    </lineage>
</organism>
<dbReference type="SUPFAM" id="SSF53822">
    <property type="entry name" value="Periplasmic binding protein-like I"/>
    <property type="match status" value="1"/>
</dbReference>
<proteinExistence type="predicted"/>